<evidence type="ECO:0000313" key="4">
    <source>
        <dbReference type="Proteomes" id="UP001058016"/>
    </source>
</evidence>
<evidence type="ECO:0000256" key="1">
    <source>
        <dbReference type="SAM" id="Phobius"/>
    </source>
</evidence>
<accession>A0A9Q9CMU3</accession>
<name>A0A9Q9CMU3_9FIRM</name>
<feature type="transmembrane region" description="Helical" evidence="1">
    <location>
        <begin position="6"/>
        <end position="26"/>
    </location>
</feature>
<dbReference type="Proteomes" id="UP001058072">
    <property type="component" value="Chromosome"/>
</dbReference>
<protein>
    <submittedName>
        <fullName evidence="3">Uncharacterized protein</fullName>
    </submittedName>
</protein>
<evidence type="ECO:0000313" key="2">
    <source>
        <dbReference type="EMBL" id="UUF06270.1"/>
    </source>
</evidence>
<dbReference type="AlphaFoldDB" id="A0A9Q9CMU3"/>
<reference evidence="3 4" key="1">
    <citation type="submission" date="2021-03" db="EMBL/GenBank/DDBJ databases">
        <title>Comparative Genomics and Metabolomics in the genus Turicibacter.</title>
        <authorList>
            <person name="Maki J."/>
            <person name="Looft T."/>
        </authorList>
    </citation>
    <scope>NUCLEOTIDE SEQUENCE</scope>
    <source>
        <strain evidence="3">ISU324</strain>
        <strain evidence="2 4">MMM721</strain>
    </source>
</reference>
<proteinExistence type="predicted"/>
<keyword evidence="4" id="KW-1185">Reference proteome</keyword>
<dbReference type="Proteomes" id="UP001058016">
    <property type="component" value="Chromosome"/>
</dbReference>
<evidence type="ECO:0000313" key="3">
    <source>
        <dbReference type="EMBL" id="UUF07502.1"/>
    </source>
</evidence>
<evidence type="ECO:0000313" key="5">
    <source>
        <dbReference type="Proteomes" id="UP001058072"/>
    </source>
</evidence>
<dbReference type="EMBL" id="CP071250">
    <property type="protein sequence ID" value="UUF07502.1"/>
    <property type="molecule type" value="Genomic_DNA"/>
</dbReference>
<dbReference type="EMBL" id="CP071249">
    <property type="protein sequence ID" value="UUF06270.1"/>
    <property type="molecule type" value="Genomic_DNA"/>
</dbReference>
<keyword evidence="1" id="KW-1133">Transmembrane helix</keyword>
<dbReference type="RefSeq" id="WP_070099785.1">
    <property type="nucleotide sequence ID" value="NZ_CP071249.1"/>
</dbReference>
<gene>
    <name evidence="2" type="ORF">J0J69_01375</name>
    <name evidence="3" type="ORF">J0J70_07620</name>
</gene>
<organism evidence="3 5">
    <name type="scientific">Turicibacter bilis</name>
    <dbReference type="NCBI Taxonomy" id="2735723"/>
    <lineage>
        <taxon>Bacteria</taxon>
        <taxon>Bacillati</taxon>
        <taxon>Bacillota</taxon>
        <taxon>Erysipelotrichia</taxon>
        <taxon>Erysipelotrichales</taxon>
        <taxon>Turicibacteraceae</taxon>
        <taxon>Turicibacter</taxon>
    </lineage>
</organism>
<keyword evidence="1" id="KW-0812">Transmembrane</keyword>
<keyword evidence="1" id="KW-0472">Membrane</keyword>
<sequence length="94" mass="11437">MTLYDWLMLTSIACLIVITFSGTFLLNRARKNIDQQTLEIKRSTEQLKAIPESVTWEMHSKLNEMKDRLKLSWRIFMFVRRQRKKRKLKKRMMS</sequence>